<organism evidence="2">
    <name type="scientific">Synechococcus sp. SB0676_bin_10</name>
    <dbReference type="NCBI Taxonomy" id="2604869"/>
    <lineage>
        <taxon>Bacteria</taxon>
        <taxon>Bacillati</taxon>
        <taxon>Cyanobacteriota</taxon>
        <taxon>Cyanophyceae</taxon>
        <taxon>Synechococcales</taxon>
        <taxon>Synechococcaceae</taxon>
        <taxon>Synechococcus</taxon>
    </lineage>
</organism>
<dbReference type="PANTHER" id="PTHR35813">
    <property type="entry name" value="INNER MEMBRANE PROTEIN YBAN"/>
    <property type="match status" value="1"/>
</dbReference>
<feature type="transmembrane region" description="Helical" evidence="1">
    <location>
        <begin position="128"/>
        <end position="145"/>
    </location>
</feature>
<keyword evidence="1" id="KW-1133">Transmembrane helix</keyword>
<dbReference type="AlphaFoldDB" id="A0A6B1F9Y5"/>
<dbReference type="PANTHER" id="PTHR35813:SF1">
    <property type="entry name" value="INNER MEMBRANE PROTEIN YBAN"/>
    <property type="match status" value="1"/>
</dbReference>
<comment type="caution">
    <text evidence="2">The sequence shown here is derived from an EMBL/GenBank/DDBJ whole genome shotgun (WGS) entry which is preliminary data.</text>
</comment>
<keyword evidence="1" id="KW-0812">Transmembrane</keyword>
<proteinExistence type="predicted"/>
<evidence type="ECO:0000313" key="2">
    <source>
        <dbReference type="EMBL" id="MYG37753.1"/>
    </source>
</evidence>
<dbReference type="Pfam" id="PF04304">
    <property type="entry name" value="DUF454"/>
    <property type="match status" value="1"/>
</dbReference>
<dbReference type="GO" id="GO:0005886">
    <property type="term" value="C:plasma membrane"/>
    <property type="evidence" value="ECO:0007669"/>
    <property type="project" value="TreeGrafter"/>
</dbReference>
<gene>
    <name evidence="2" type="ORF">F4162_01795</name>
</gene>
<feature type="transmembrane region" description="Helical" evidence="1">
    <location>
        <begin position="35"/>
        <end position="68"/>
    </location>
</feature>
<reference evidence="2" key="1">
    <citation type="submission" date="2019-09" db="EMBL/GenBank/DDBJ databases">
        <title>Characterisation of the sponge microbiome using genome-centric metagenomics.</title>
        <authorList>
            <person name="Engelberts J.P."/>
            <person name="Robbins S.J."/>
            <person name="De Goeij J.M."/>
            <person name="Aranda M."/>
            <person name="Bell S.C."/>
            <person name="Webster N.S."/>
        </authorList>
    </citation>
    <scope>NUCLEOTIDE SEQUENCE</scope>
    <source>
        <strain evidence="2">SB0676_bin_10</strain>
    </source>
</reference>
<feature type="transmembrane region" description="Helical" evidence="1">
    <location>
        <begin position="104"/>
        <end position="122"/>
    </location>
</feature>
<sequence>MLYASVSDGPVEWVSLGTGVVGQQSGQFTSGLFRVVWLIVGLLMVLVAGLGVVLPLLPTTPFVLAAAFAFARSSRRWSVWLHTHPVFGPLIHNWQQHGAISRRAKILAVASMAAVLTLSLALGVRPPVLGIQVVVLSASAVFVLSRPSPPKQ</sequence>
<dbReference type="InterPro" id="IPR007401">
    <property type="entry name" value="DUF454"/>
</dbReference>
<evidence type="ECO:0000256" key="1">
    <source>
        <dbReference type="SAM" id="Phobius"/>
    </source>
</evidence>
<dbReference type="EMBL" id="VYDO01000069">
    <property type="protein sequence ID" value="MYG37753.1"/>
    <property type="molecule type" value="Genomic_DNA"/>
</dbReference>
<name>A0A6B1F9Y5_9SYNE</name>
<accession>A0A6B1F9Y5</accession>
<keyword evidence="1" id="KW-0472">Membrane</keyword>
<protein>
    <submittedName>
        <fullName evidence="2">DUF454 domain-containing protein</fullName>
    </submittedName>
</protein>